<dbReference type="InterPro" id="IPR014748">
    <property type="entry name" value="Enoyl-CoA_hydra_C"/>
</dbReference>
<dbReference type="eggNOG" id="COG1024">
    <property type="taxonomic scope" value="Bacteria"/>
</dbReference>
<dbReference type="GO" id="GO:0016836">
    <property type="term" value="F:hydro-lyase activity"/>
    <property type="evidence" value="ECO:0007669"/>
    <property type="project" value="UniProtKB-ARBA"/>
</dbReference>
<dbReference type="PROSITE" id="PS00166">
    <property type="entry name" value="ENOYL_COA_HYDRATASE"/>
    <property type="match status" value="1"/>
</dbReference>
<dbReference type="STRING" id="639282.DEFDS_1835"/>
<dbReference type="PANTHER" id="PTHR11941:SF54">
    <property type="entry name" value="ENOYL-COA HYDRATASE, MITOCHONDRIAL"/>
    <property type="match status" value="1"/>
</dbReference>
<evidence type="ECO:0000256" key="2">
    <source>
        <dbReference type="ARBA" id="ARBA00023239"/>
    </source>
</evidence>
<gene>
    <name evidence="4" type="ordered locus">DEFDS_1835</name>
</gene>
<dbReference type="SUPFAM" id="SSF52096">
    <property type="entry name" value="ClpP/crotonase"/>
    <property type="match status" value="1"/>
</dbReference>
<dbReference type="GO" id="GO:0006635">
    <property type="term" value="P:fatty acid beta-oxidation"/>
    <property type="evidence" value="ECO:0007669"/>
    <property type="project" value="TreeGrafter"/>
</dbReference>
<sequence length="279" mass="30176">MGGKLGEDFTIIQSREDVMEYNNLKVEIKDSVALLTVSRPKVLNALNSEVLKELECAFYELENNSDVKVVVVTGDCEKAFVAGADIKEMANMNAIEAESFAKKGHALIRFVRNMSKPVIAAVNGYALGGGFELALACDIIYASKNAKFGFPEVTLGIMPGFGGTQNLVRVCGEKIANELIFTGKMIDAQKAKEIGAVVEVFEDKEMLINSVMETANKIASNGPIGVAYAKKAILTGVNLPLSEALDLEASLFGILFSTEDQKEGMKAFVEKRKAEFKGK</sequence>
<dbReference type="FunFam" id="3.90.226.10:FF:000009">
    <property type="entry name" value="Carnitinyl-CoA dehydratase"/>
    <property type="match status" value="1"/>
</dbReference>
<name>D3P9A0_DEFDS</name>
<dbReference type="PANTHER" id="PTHR11941">
    <property type="entry name" value="ENOYL-COA HYDRATASE-RELATED"/>
    <property type="match status" value="1"/>
</dbReference>
<dbReference type="Gene3D" id="3.90.226.10">
    <property type="entry name" value="2-enoyl-CoA Hydratase, Chain A, domain 1"/>
    <property type="match status" value="1"/>
</dbReference>
<dbReference type="Gene3D" id="1.10.12.10">
    <property type="entry name" value="Lyase 2-enoyl-coa Hydratase, Chain A, domain 2"/>
    <property type="match status" value="1"/>
</dbReference>
<keyword evidence="2 4" id="KW-0456">Lyase</keyword>
<accession>D3P9A0</accession>
<dbReference type="InterPro" id="IPR018376">
    <property type="entry name" value="Enoyl-CoA_hyd/isom_CS"/>
</dbReference>
<dbReference type="Proteomes" id="UP000001520">
    <property type="component" value="Chromosome"/>
</dbReference>
<comment type="similarity">
    <text evidence="1 3">Belongs to the enoyl-CoA hydratase/isomerase family.</text>
</comment>
<reference evidence="4 5" key="1">
    <citation type="journal article" date="2010" name="DNA Res.">
        <title>Bacterial lifestyle in a deep-sea hydrothermal vent chimney revealed by the genome sequence of the thermophilic bacterium Deferribacter desulfuricans SSM1.</title>
        <authorList>
            <person name="Takaki Y."/>
            <person name="Shimamura S."/>
            <person name="Nakagawa S."/>
            <person name="Fukuhara Y."/>
            <person name="Horikawa H."/>
            <person name="Ankai A."/>
            <person name="Harada T."/>
            <person name="Hosoyama A."/>
            <person name="Oguchi A."/>
            <person name="Fukui S."/>
            <person name="Fujita N."/>
            <person name="Takami H."/>
            <person name="Takai K."/>
        </authorList>
    </citation>
    <scope>NUCLEOTIDE SEQUENCE [LARGE SCALE GENOMIC DNA]</scope>
    <source>
        <strain evidence="5">DSM 14783 / JCM 11476 / NBRC 101012 / SSM1</strain>
    </source>
</reference>
<evidence type="ECO:0000313" key="4">
    <source>
        <dbReference type="EMBL" id="BAI81290.1"/>
    </source>
</evidence>
<dbReference type="EMBL" id="AP011529">
    <property type="protein sequence ID" value="BAI81290.1"/>
    <property type="molecule type" value="Genomic_DNA"/>
</dbReference>
<dbReference type="EC" id="4.2.1.55" evidence="4"/>
<dbReference type="CDD" id="cd06558">
    <property type="entry name" value="crotonase-like"/>
    <property type="match status" value="1"/>
</dbReference>
<protein>
    <submittedName>
        <fullName evidence="4">3-hydroxybutyryl-CoA dehydratase</fullName>
        <ecNumber evidence="4">4.2.1.55</ecNumber>
    </submittedName>
</protein>
<dbReference type="FunFam" id="1.10.12.10:FF:000001">
    <property type="entry name" value="Probable enoyl-CoA hydratase, mitochondrial"/>
    <property type="match status" value="1"/>
</dbReference>
<dbReference type="HOGENOM" id="CLU_009834_7_6_0"/>
<dbReference type="InterPro" id="IPR001753">
    <property type="entry name" value="Enoyl-CoA_hydra/iso"/>
</dbReference>
<evidence type="ECO:0000313" key="5">
    <source>
        <dbReference type="Proteomes" id="UP000001520"/>
    </source>
</evidence>
<dbReference type="Pfam" id="PF00378">
    <property type="entry name" value="ECH_1"/>
    <property type="match status" value="1"/>
</dbReference>
<dbReference type="KEGG" id="ddf:DEFDS_1835"/>
<dbReference type="InterPro" id="IPR029045">
    <property type="entry name" value="ClpP/crotonase-like_dom_sf"/>
</dbReference>
<evidence type="ECO:0000256" key="3">
    <source>
        <dbReference type="RuleBase" id="RU003707"/>
    </source>
</evidence>
<evidence type="ECO:0000256" key="1">
    <source>
        <dbReference type="ARBA" id="ARBA00005254"/>
    </source>
</evidence>
<dbReference type="AlphaFoldDB" id="D3P9A0"/>
<proteinExistence type="inferred from homology"/>
<keyword evidence="5" id="KW-1185">Reference proteome</keyword>
<organism evidence="4 5">
    <name type="scientific">Deferribacter desulfuricans (strain DSM 14783 / JCM 11476 / NBRC 101012 / SSM1)</name>
    <dbReference type="NCBI Taxonomy" id="639282"/>
    <lineage>
        <taxon>Bacteria</taxon>
        <taxon>Pseudomonadati</taxon>
        <taxon>Deferribacterota</taxon>
        <taxon>Deferribacteres</taxon>
        <taxon>Deferribacterales</taxon>
        <taxon>Deferribacteraceae</taxon>
        <taxon>Deferribacter</taxon>
    </lineage>
</organism>